<keyword evidence="1" id="KW-1185">Reference proteome</keyword>
<dbReference type="AlphaFoldDB" id="A0A915IS47"/>
<evidence type="ECO:0000313" key="2">
    <source>
        <dbReference type="WBParaSite" id="nRc.2.0.1.t16852-RA"/>
    </source>
</evidence>
<dbReference type="Proteomes" id="UP000887565">
    <property type="component" value="Unplaced"/>
</dbReference>
<sequence>MVPQQDVKSLQNDIRKIFDAKIEGIFNIANVLLKDFLRFDILDRKVKIFPAGDGLQYSLQLG</sequence>
<organism evidence="1 2">
    <name type="scientific">Romanomermis culicivorax</name>
    <name type="common">Nematode worm</name>
    <dbReference type="NCBI Taxonomy" id="13658"/>
    <lineage>
        <taxon>Eukaryota</taxon>
        <taxon>Metazoa</taxon>
        <taxon>Ecdysozoa</taxon>
        <taxon>Nematoda</taxon>
        <taxon>Enoplea</taxon>
        <taxon>Dorylaimia</taxon>
        <taxon>Mermithida</taxon>
        <taxon>Mermithoidea</taxon>
        <taxon>Mermithidae</taxon>
        <taxon>Romanomermis</taxon>
    </lineage>
</organism>
<dbReference type="WBParaSite" id="nRc.2.0.1.t16852-RA">
    <property type="protein sequence ID" value="nRc.2.0.1.t16852-RA"/>
    <property type="gene ID" value="nRc.2.0.1.g16852"/>
</dbReference>
<protein>
    <submittedName>
        <fullName evidence="2">Uncharacterized protein</fullName>
    </submittedName>
</protein>
<name>A0A915IS47_ROMCU</name>
<reference evidence="2" key="1">
    <citation type="submission" date="2022-11" db="UniProtKB">
        <authorList>
            <consortium name="WormBaseParasite"/>
        </authorList>
    </citation>
    <scope>IDENTIFICATION</scope>
</reference>
<evidence type="ECO:0000313" key="1">
    <source>
        <dbReference type="Proteomes" id="UP000887565"/>
    </source>
</evidence>
<accession>A0A915IS47</accession>
<proteinExistence type="predicted"/>